<name>A0A0B6XVB5_9EUPU</name>
<gene>
    <name evidence="1" type="primary">ORF2388</name>
</gene>
<accession>A0A0B6XVB5</accession>
<organism evidence="1">
    <name type="scientific">Arion vulgaris</name>
    <dbReference type="NCBI Taxonomy" id="1028688"/>
    <lineage>
        <taxon>Eukaryota</taxon>
        <taxon>Metazoa</taxon>
        <taxon>Spiralia</taxon>
        <taxon>Lophotrochozoa</taxon>
        <taxon>Mollusca</taxon>
        <taxon>Gastropoda</taxon>
        <taxon>Heterobranchia</taxon>
        <taxon>Euthyneura</taxon>
        <taxon>Panpulmonata</taxon>
        <taxon>Eupulmonata</taxon>
        <taxon>Stylommatophora</taxon>
        <taxon>Helicina</taxon>
        <taxon>Arionoidea</taxon>
        <taxon>Arionidae</taxon>
        <taxon>Arion</taxon>
    </lineage>
</organism>
<dbReference type="EMBL" id="HACG01000973">
    <property type="protein sequence ID" value="CEK47838.1"/>
    <property type="molecule type" value="Transcribed_RNA"/>
</dbReference>
<evidence type="ECO:0000313" key="1">
    <source>
        <dbReference type="EMBL" id="CEK47838.1"/>
    </source>
</evidence>
<feature type="non-terminal residue" evidence="1">
    <location>
        <position position="1"/>
    </location>
</feature>
<reference evidence="1" key="1">
    <citation type="submission" date="2014-12" db="EMBL/GenBank/DDBJ databases">
        <title>Insight into the proteome of Arion vulgaris.</title>
        <authorList>
            <person name="Aradska J."/>
            <person name="Bulat T."/>
            <person name="Smidak R."/>
            <person name="Sarate P."/>
            <person name="Gangsoo J."/>
            <person name="Sialana F."/>
            <person name="Bilban M."/>
            <person name="Lubec G."/>
        </authorList>
    </citation>
    <scope>NUCLEOTIDE SEQUENCE</scope>
    <source>
        <tissue evidence="1">Skin</tissue>
    </source>
</reference>
<feature type="non-terminal residue" evidence="1">
    <location>
        <position position="80"/>
    </location>
</feature>
<dbReference type="AlphaFoldDB" id="A0A0B6XVB5"/>
<proteinExistence type="predicted"/>
<sequence>EEDADSEKETRIDNQTGEKVTVEININPNVEKCTESNDVVKEDISNESDVGNVATSSIPDIRKGRSNVAVSVVTDAVYEI</sequence>
<protein>
    <submittedName>
        <fullName evidence="1">Uncharacterized protein</fullName>
    </submittedName>
</protein>